<dbReference type="NCBIfam" id="NF038397">
    <property type="entry name" value="AB5_pltB_like"/>
    <property type="match status" value="1"/>
</dbReference>
<feature type="signal peptide" evidence="1">
    <location>
        <begin position="1"/>
        <end position="26"/>
    </location>
</feature>
<organism evidence="2 3">
    <name type="scientific">Salmonella enterica subsp. enterica serovar Inverness str. R8-3668</name>
    <dbReference type="NCBI Taxonomy" id="913075"/>
    <lineage>
        <taxon>Bacteria</taxon>
        <taxon>Pseudomonadati</taxon>
        <taxon>Pseudomonadota</taxon>
        <taxon>Gammaproteobacteria</taxon>
        <taxon>Enterobacterales</taxon>
        <taxon>Enterobacteriaceae</taxon>
        <taxon>Salmonella</taxon>
    </lineage>
</organism>
<dbReference type="BioCyc" id="SENT913075:G120P-3400-MONOMER"/>
<name>G5NAB0_SALET</name>
<dbReference type="Proteomes" id="UP000003532">
    <property type="component" value="Unassembled WGS sequence"/>
</dbReference>
<feature type="chain" id="PRO_5003481153" evidence="1">
    <location>
        <begin position="27"/>
        <end position="146"/>
    </location>
</feature>
<comment type="caution">
    <text evidence="2">The sequence shown here is derived from an EMBL/GenBank/DDBJ whole genome shotgun (WGS) entry which is preliminary data.</text>
</comment>
<evidence type="ECO:0000256" key="1">
    <source>
        <dbReference type="SAM" id="SignalP"/>
    </source>
</evidence>
<reference evidence="2 3" key="1">
    <citation type="journal article" date="2011" name="BMC Genomics">
        <title>Genome sequencing reveals diversification of virulence factor content and possible host adaptation in distinct subpopulations of Salmonella enterica.</title>
        <authorList>
            <person name="den Bakker H.C."/>
            <person name="Moreno Switt A.I."/>
            <person name="Govoni G."/>
            <person name="Cummings C.A."/>
            <person name="Ranieri M.L."/>
            <person name="Degoricija L."/>
            <person name="Hoelzer K."/>
            <person name="Rodriguez-Rivera L.D."/>
            <person name="Brown S."/>
            <person name="Bolchacova E."/>
            <person name="Furtado M.R."/>
            <person name="Wiedmann M."/>
        </authorList>
    </citation>
    <scope>NUCLEOTIDE SEQUENCE [LARGE SCALE GENOMIC DNA]</scope>
    <source>
        <strain evidence="2 3">R8-3668</strain>
    </source>
</reference>
<accession>G5NAB0</accession>
<evidence type="ECO:0000313" key="3">
    <source>
        <dbReference type="Proteomes" id="UP000003532"/>
    </source>
</evidence>
<gene>
    <name evidence="2" type="ORF">LTSEINV_1384</name>
</gene>
<evidence type="ECO:0000313" key="2">
    <source>
        <dbReference type="EMBL" id="EHC60543.1"/>
    </source>
</evidence>
<dbReference type="Gene3D" id="2.40.50.110">
    <property type="match status" value="1"/>
</dbReference>
<dbReference type="InterPro" id="IPR008992">
    <property type="entry name" value="Enterotoxin"/>
</dbReference>
<dbReference type="EMBL" id="AFCO01000481">
    <property type="protein sequence ID" value="EHC60543.1"/>
    <property type="molecule type" value="Genomic_DNA"/>
</dbReference>
<dbReference type="SUPFAM" id="SSF50203">
    <property type="entry name" value="Bacterial enterotoxins"/>
    <property type="match status" value="1"/>
</dbReference>
<proteinExistence type="predicted"/>
<dbReference type="AlphaFoldDB" id="G5NAB0"/>
<protein>
    <submittedName>
        <fullName evidence="2">Pertussis-like toxin, ArtB</fullName>
    </submittedName>
</protein>
<sequence>MLELIMKKKLKVLTLALASLSSVCYAGMADYDKYMSNAQINNMSYGVYTSGGKETQFFCIGLKRGSQVPAVNNICKIDVFGTHKQGFDNMLATARYYYTTGADVRVYYKENVWGDREFTAAFSANELIALTSCSSPTYCMGPMNPQ</sequence>
<keyword evidence="1" id="KW-0732">Signal</keyword>